<dbReference type="InterPro" id="IPR036938">
    <property type="entry name" value="PAP2/HPO_sf"/>
</dbReference>
<protein>
    <submittedName>
        <fullName evidence="3">Vanadium-dependent haloperoxidase</fullName>
        <ecNumber evidence="3">1.11.1.-</ecNumber>
    </submittedName>
</protein>
<proteinExistence type="predicted"/>
<dbReference type="Proteomes" id="UP001257948">
    <property type="component" value="Unassembled WGS sequence"/>
</dbReference>
<sequence length="474" mass="51972">MTTPGLAFDFDNGNFYRDLIGKAGDSSGQQQAVGPKDVSLVAWIQAVMWAARFDALAPYHPTAVGVHSRIDRRPAAEGATNRNKNIAALYASYQVANAIYPEREHVMRQMMTALGLDPDDTSEDPTTPAGIGTIAGRSAVAARTRDGMNFLGDEGRSYHGQAFDDYTGYRPVNTAYELTDPTRWQPAIQPHRRRAGGGPGDKGTFAIQRFVTPQLRLTQPYSYKDPGQFALARPAHLDPADPDGYRHAVDEVLRASASLTDEQKAKAEFFDNSYLSILQSTKAAALAHGELDLDGWVQLLFVSSAAQLDSLIAAWHHKHAHDAVRPFSAIRHVYGNQQVTAWGGPGKGTVDDLPADEWTSYLPVGDSPDHPCGATTLCAAEAQAVRRFLGHDRLEWRHTVPAGSTLTEPGIAPAQDIELHYATWTDFEQDFARSRVWAGVHFRTTAEASLTFGRQFGDLAHDFVRRHIDGNVQN</sequence>
<reference evidence="4" key="1">
    <citation type="submission" date="2023-07" db="EMBL/GenBank/DDBJ databases">
        <title>Draft genome sequence of the endophytic actinobacterium Streptomyces justiciae WPN32, a potential antibiotic producer.</title>
        <authorList>
            <person name="Yasawong M."/>
            <person name="Pana W."/>
            <person name="Ganta P."/>
            <person name="Santapan N."/>
            <person name="Songngamsuk T."/>
            <person name="Phatcharaharikarn M."/>
            <person name="Kerdtoob S."/>
            <person name="Nantapong N."/>
        </authorList>
    </citation>
    <scope>NUCLEOTIDE SEQUENCE [LARGE SCALE GENOMIC DNA]</scope>
    <source>
        <strain evidence="4">WPN32</strain>
    </source>
</reference>
<keyword evidence="4" id="KW-1185">Reference proteome</keyword>
<evidence type="ECO:0000259" key="2">
    <source>
        <dbReference type="Pfam" id="PF22778"/>
    </source>
</evidence>
<dbReference type="Gene3D" id="1.10.606.10">
    <property type="entry name" value="Vanadium-containing Chloroperoxidase, domain 2"/>
    <property type="match status" value="1"/>
</dbReference>
<feature type="domain" description="Vanadium-dependent haloperoxidase NapH1-like second helical-bundle" evidence="2">
    <location>
        <begin position="298"/>
        <end position="473"/>
    </location>
</feature>
<accession>A0ABU3M972</accession>
<dbReference type="InterPro" id="IPR055161">
    <property type="entry name" value="NapH1-like_2nd"/>
</dbReference>
<dbReference type="Pfam" id="PF21167">
    <property type="entry name" value="DUF6851"/>
    <property type="match status" value="1"/>
</dbReference>
<keyword evidence="3" id="KW-0575">Peroxidase</keyword>
<keyword evidence="3" id="KW-0560">Oxidoreductase</keyword>
<evidence type="ECO:0000313" key="4">
    <source>
        <dbReference type="Proteomes" id="UP001257948"/>
    </source>
</evidence>
<dbReference type="PANTHER" id="PTHR34599:SF2">
    <property type="entry name" value="TRAF-TYPE DOMAIN-CONTAINING PROTEIN"/>
    <property type="match status" value="1"/>
</dbReference>
<gene>
    <name evidence="3" type="ORF">RQC66_43085</name>
</gene>
<dbReference type="InterPro" id="IPR049283">
    <property type="entry name" value="DUF6851"/>
</dbReference>
<dbReference type="EMBL" id="JAVTLL010000052">
    <property type="protein sequence ID" value="MDT7847519.1"/>
    <property type="molecule type" value="Genomic_DNA"/>
</dbReference>
<dbReference type="CDD" id="cd03398">
    <property type="entry name" value="PAP2_haloperoxidase"/>
    <property type="match status" value="1"/>
</dbReference>
<dbReference type="RefSeq" id="WP_314207703.1">
    <property type="nucleotide sequence ID" value="NZ_JAVTLL010000052.1"/>
</dbReference>
<comment type="caution">
    <text evidence="3">The sequence shown here is derived from an EMBL/GenBank/DDBJ whole genome shotgun (WGS) entry which is preliminary data.</text>
</comment>
<dbReference type="InterPro" id="IPR052559">
    <property type="entry name" value="V-haloperoxidase"/>
</dbReference>
<name>A0ABU3M972_9ACTN</name>
<dbReference type="GO" id="GO:0004601">
    <property type="term" value="F:peroxidase activity"/>
    <property type="evidence" value="ECO:0007669"/>
    <property type="project" value="UniProtKB-KW"/>
</dbReference>
<dbReference type="Pfam" id="PF22778">
    <property type="entry name" value="VCPO_2nd"/>
    <property type="match status" value="1"/>
</dbReference>
<feature type="domain" description="DUF6851" evidence="1">
    <location>
        <begin position="50"/>
        <end position="186"/>
    </location>
</feature>
<dbReference type="EC" id="1.11.1.-" evidence="3"/>
<evidence type="ECO:0000259" key="1">
    <source>
        <dbReference type="Pfam" id="PF21167"/>
    </source>
</evidence>
<dbReference type="InterPro" id="IPR016119">
    <property type="entry name" value="Br/Cl_peroxidase_C"/>
</dbReference>
<evidence type="ECO:0000313" key="3">
    <source>
        <dbReference type="EMBL" id="MDT7847519.1"/>
    </source>
</evidence>
<dbReference type="SUPFAM" id="SSF48317">
    <property type="entry name" value="Acid phosphatase/Vanadium-dependent haloperoxidase"/>
    <property type="match status" value="1"/>
</dbReference>
<dbReference type="PANTHER" id="PTHR34599">
    <property type="entry name" value="PEROXIDASE-RELATED"/>
    <property type="match status" value="1"/>
</dbReference>
<organism evidence="3 4">
    <name type="scientific">Streptomyces justiciae</name>
    <dbReference type="NCBI Taxonomy" id="2780140"/>
    <lineage>
        <taxon>Bacteria</taxon>
        <taxon>Bacillati</taxon>
        <taxon>Actinomycetota</taxon>
        <taxon>Actinomycetes</taxon>
        <taxon>Kitasatosporales</taxon>
        <taxon>Streptomycetaceae</taxon>
        <taxon>Streptomyces</taxon>
    </lineage>
</organism>